<gene>
    <name evidence="1" type="ORF">GRAN_5256</name>
</gene>
<proteinExistence type="predicted"/>
<dbReference type="AlphaFoldDB" id="A0A4Q0SWI0"/>
<dbReference type="Proteomes" id="UP000289437">
    <property type="component" value="Unassembled WGS sequence"/>
</dbReference>
<accession>A0A4Q0SWI0</accession>
<name>A0A4Q0SWI0_9BACT</name>
<protein>
    <submittedName>
        <fullName evidence="1">Transcriptional regulator, LysR family</fullName>
    </submittedName>
</protein>
<dbReference type="Gene3D" id="3.40.190.10">
    <property type="entry name" value="Periplasmic binding protein-like II"/>
    <property type="match status" value="1"/>
</dbReference>
<comment type="caution">
    <text evidence="1">The sequence shown here is derived from an EMBL/GenBank/DDBJ whole genome shotgun (WGS) entry which is preliminary data.</text>
</comment>
<dbReference type="EMBL" id="RDSM01000007">
    <property type="protein sequence ID" value="RXH53918.1"/>
    <property type="molecule type" value="Genomic_DNA"/>
</dbReference>
<reference evidence="2" key="2">
    <citation type="submission" date="2019-02" db="EMBL/GenBank/DDBJ databases">
        <title>Granulicella sibirica sp. nov., a psychrotolerant acidobacterium isolated from an organic soil layer in forested tundra, West Siberia.</title>
        <authorList>
            <person name="Oshkin I.Y."/>
            <person name="Kulichevskaya I.S."/>
            <person name="Rijpstra W.I.C."/>
            <person name="Sinninghe Damste J.S."/>
            <person name="Rakitin A.L."/>
            <person name="Ravin N.V."/>
            <person name="Dedysh S.N."/>
        </authorList>
    </citation>
    <scope>NUCLEOTIDE SEQUENCE [LARGE SCALE GENOMIC DNA]</scope>
    <source>
        <strain evidence="2">AF10</strain>
    </source>
</reference>
<organism evidence="1 2">
    <name type="scientific">Granulicella sibirica</name>
    <dbReference type="NCBI Taxonomy" id="2479048"/>
    <lineage>
        <taxon>Bacteria</taxon>
        <taxon>Pseudomonadati</taxon>
        <taxon>Acidobacteriota</taxon>
        <taxon>Terriglobia</taxon>
        <taxon>Terriglobales</taxon>
        <taxon>Acidobacteriaceae</taxon>
        <taxon>Granulicella</taxon>
    </lineage>
</organism>
<evidence type="ECO:0000313" key="1">
    <source>
        <dbReference type="EMBL" id="RXH53918.1"/>
    </source>
</evidence>
<evidence type="ECO:0000313" key="2">
    <source>
        <dbReference type="Proteomes" id="UP000289437"/>
    </source>
</evidence>
<sequence length="47" mass="5396">MGVVRLGHPLSRAPVTLKRHIEYEHISASRRGLQYGPIDEALTERWV</sequence>
<reference evidence="1 2" key="1">
    <citation type="submission" date="2018-11" db="EMBL/GenBank/DDBJ databases">
        <authorList>
            <person name="Mardanov A.V."/>
            <person name="Ravin N.V."/>
            <person name="Dedysh S.N."/>
        </authorList>
    </citation>
    <scope>NUCLEOTIDE SEQUENCE [LARGE SCALE GENOMIC DNA]</scope>
    <source>
        <strain evidence="1 2">AF10</strain>
    </source>
</reference>
<keyword evidence="2" id="KW-1185">Reference proteome</keyword>